<dbReference type="PANTHER" id="PTHR43156:SF2">
    <property type="entry name" value="STAGE II SPORULATION PROTEIN E"/>
    <property type="match status" value="1"/>
</dbReference>
<dbReference type="CDD" id="cd00130">
    <property type="entry name" value="PAS"/>
    <property type="match status" value="1"/>
</dbReference>
<accession>A0A6I6FFA0</accession>
<dbReference type="KEGG" id="sfic:EIZ62_02290"/>
<dbReference type="OrthoDB" id="5241041at2"/>
<dbReference type="GO" id="GO:0016791">
    <property type="term" value="F:phosphatase activity"/>
    <property type="evidence" value="ECO:0007669"/>
    <property type="project" value="TreeGrafter"/>
</dbReference>
<reference evidence="4 5" key="1">
    <citation type="submission" date="2018-12" db="EMBL/GenBank/DDBJ databases">
        <title>Complete genome sequence of Streptomyces ficellus NRRL8067, the producer of ficellomycin, feldamycin and nojirimycin.</title>
        <authorList>
            <person name="Zhang H."/>
            <person name="Yue R."/>
            <person name="Liu Y."/>
            <person name="Li M."/>
            <person name="Mu H."/>
            <person name="Zhang J."/>
        </authorList>
    </citation>
    <scope>NUCLEOTIDE SEQUENCE [LARGE SCALE GENOMIC DNA]</scope>
    <source>
        <strain evidence="4 5">NRRL 8067</strain>
    </source>
</reference>
<dbReference type="Pfam" id="PF07228">
    <property type="entry name" value="SpoIIE"/>
    <property type="match status" value="1"/>
</dbReference>
<dbReference type="EMBL" id="CP034279">
    <property type="protein sequence ID" value="QGV77209.1"/>
    <property type="molecule type" value="Genomic_DNA"/>
</dbReference>
<dbReference type="InterPro" id="IPR000014">
    <property type="entry name" value="PAS"/>
</dbReference>
<dbReference type="Gene3D" id="3.60.40.10">
    <property type="entry name" value="PPM-type phosphatase domain"/>
    <property type="match status" value="1"/>
</dbReference>
<feature type="compositionally biased region" description="Acidic residues" evidence="2">
    <location>
        <begin position="522"/>
        <end position="542"/>
    </location>
</feature>
<organism evidence="4 5">
    <name type="scientific">Streptomyces ficellus</name>
    <dbReference type="NCBI Taxonomy" id="1977088"/>
    <lineage>
        <taxon>Bacteria</taxon>
        <taxon>Bacillati</taxon>
        <taxon>Actinomycetota</taxon>
        <taxon>Actinomycetes</taxon>
        <taxon>Kitasatosporales</taxon>
        <taxon>Streptomycetaceae</taxon>
        <taxon>Streptomyces</taxon>
    </lineage>
</organism>
<dbReference type="SMART" id="SM00331">
    <property type="entry name" value="PP2C_SIG"/>
    <property type="match status" value="1"/>
</dbReference>
<dbReference type="Proteomes" id="UP000422572">
    <property type="component" value="Chromosome"/>
</dbReference>
<dbReference type="SUPFAM" id="SSF81606">
    <property type="entry name" value="PP2C-like"/>
    <property type="match status" value="1"/>
</dbReference>
<feature type="region of interest" description="Disordered" evidence="2">
    <location>
        <begin position="519"/>
        <end position="542"/>
    </location>
</feature>
<dbReference type="InterPro" id="IPR036457">
    <property type="entry name" value="PPM-type-like_dom_sf"/>
</dbReference>
<sequence length="542" mass="58535">MDLAGFHAVAKLLPHAVVVVAASGRILAVNPATHRTMDTLRPGADLLGLVADADDVAQRLRQWLRSGSPLPGVMTAHDGEGRPIRLRCHGARATWWQGSEPAVQIHLSRLDVSDRFVALSQRVSLMNQQMAYRRAIAEQRDRMLRSETEARARMQRLYRLTAALAASANLTDVCEAVHKCAPQALDAAGVTLELHPRRIVPSLAPTDTLPVTTAAWTDLDQLPGGPSPTGSLPEAARRVPLEAEGVTLGSLVIHYLPGADPDPDHTVAIAQQIAQAVRRAGLFEHEHRLAVRLQRSLLPRLPEIDGLDIASGYAPGTHMVDVGGDWYDVHLLSQDTIGFTIGDVAGHGITEATAMAQISTVLRGLSRRHRENLPAVMAELNDYLGTYHDGLMATACYATYHRSTRTLRYTRAGHPPPLLIRRDGTTEYLMSGLAPPLGPVPFTRYPQAEITVPAGATLVFYTDGLIERRGESLDVGLDRLARTASTAAALDAQGTCDLLLHEQPDTDMPDDQALLVVRFPEEDPSGEDPSGEGPEAEAAPEG</sequence>
<dbReference type="AlphaFoldDB" id="A0A6I6FFA0"/>
<dbReference type="PANTHER" id="PTHR43156">
    <property type="entry name" value="STAGE II SPORULATION PROTEIN E-RELATED"/>
    <property type="match status" value="1"/>
</dbReference>
<dbReference type="InterPro" id="IPR001932">
    <property type="entry name" value="PPM-type_phosphatase-like_dom"/>
</dbReference>
<dbReference type="Gene3D" id="3.30.450.40">
    <property type="match status" value="1"/>
</dbReference>
<evidence type="ECO:0000313" key="5">
    <source>
        <dbReference type="Proteomes" id="UP000422572"/>
    </source>
</evidence>
<dbReference type="InterPro" id="IPR029016">
    <property type="entry name" value="GAF-like_dom_sf"/>
</dbReference>
<dbReference type="InterPro" id="IPR052016">
    <property type="entry name" value="Bact_Sigma-Reg"/>
</dbReference>
<evidence type="ECO:0000259" key="3">
    <source>
        <dbReference type="SMART" id="SM00331"/>
    </source>
</evidence>
<evidence type="ECO:0000256" key="2">
    <source>
        <dbReference type="SAM" id="MobiDB-lite"/>
    </source>
</evidence>
<keyword evidence="1" id="KW-0378">Hydrolase</keyword>
<protein>
    <recommendedName>
        <fullName evidence="3">PPM-type phosphatase domain-containing protein</fullName>
    </recommendedName>
</protein>
<keyword evidence="5" id="KW-1185">Reference proteome</keyword>
<gene>
    <name evidence="4" type="ORF">EIZ62_02290</name>
</gene>
<proteinExistence type="predicted"/>
<dbReference type="RefSeq" id="WP_156691030.1">
    <property type="nucleotide sequence ID" value="NZ_CP034279.1"/>
</dbReference>
<dbReference type="SUPFAM" id="SSF55785">
    <property type="entry name" value="PYP-like sensor domain (PAS domain)"/>
    <property type="match status" value="1"/>
</dbReference>
<feature type="domain" description="PPM-type phosphatase" evidence="3">
    <location>
        <begin position="304"/>
        <end position="519"/>
    </location>
</feature>
<evidence type="ECO:0000256" key="1">
    <source>
        <dbReference type="ARBA" id="ARBA00022801"/>
    </source>
</evidence>
<evidence type="ECO:0000313" key="4">
    <source>
        <dbReference type="EMBL" id="QGV77209.1"/>
    </source>
</evidence>
<dbReference type="InterPro" id="IPR035965">
    <property type="entry name" value="PAS-like_dom_sf"/>
</dbReference>
<name>A0A6I6FFA0_9ACTN</name>